<evidence type="ECO:0000256" key="1">
    <source>
        <dbReference type="SAM" id="MobiDB-lite"/>
    </source>
</evidence>
<dbReference type="Proteomes" id="UP000502005">
    <property type="component" value="Chromosome"/>
</dbReference>
<keyword evidence="2" id="KW-0449">Lipoprotein</keyword>
<dbReference type="AlphaFoldDB" id="A0A6B9GE54"/>
<feature type="compositionally biased region" description="Basic and acidic residues" evidence="1">
    <location>
        <begin position="93"/>
        <end position="106"/>
    </location>
</feature>
<organism evidence="2 3">
    <name type="scientific">Pantoea cypripedii</name>
    <name type="common">Pectobacterium cypripedii</name>
    <name type="synonym">Erwinia cypripedii</name>
    <dbReference type="NCBI Taxonomy" id="55209"/>
    <lineage>
        <taxon>Bacteria</taxon>
        <taxon>Pseudomonadati</taxon>
        <taxon>Pseudomonadota</taxon>
        <taxon>Gammaproteobacteria</taxon>
        <taxon>Enterobacterales</taxon>
        <taxon>Erwiniaceae</taxon>
        <taxon>Pantoea</taxon>
    </lineage>
</organism>
<sequence length="126" mass="13710">MTEGMKTMNLMKRFSLPGLLVCCACTTSGCSSVMSHTGASQGYYPGTRASAEMLTDDQTSWAMKPLVAIDLPFSAVMDTILLPWDYFRHDDDKSIDSPRERVRQSEKLAGTQASLSGAAVMPVEAH</sequence>
<dbReference type="PROSITE" id="PS51257">
    <property type="entry name" value="PROKAR_LIPOPROTEIN"/>
    <property type="match status" value="1"/>
</dbReference>
<evidence type="ECO:0000313" key="2">
    <source>
        <dbReference type="EMBL" id="QGY31156.1"/>
    </source>
</evidence>
<dbReference type="EMBL" id="CP024768">
    <property type="protein sequence ID" value="QGY31156.1"/>
    <property type="molecule type" value="Genomic_DNA"/>
</dbReference>
<gene>
    <name evidence="2" type="ORF">CUN67_20370</name>
</gene>
<accession>A0A6B9GE54</accession>
<dbReference type="Pfam" id="PF07119">
    <property type="entry name" value="DUF1375"/>
    <property type="match status" value="1"/>
</dbReference>
<name>A0A6B9GE54_PANCY</name>
<dbReference type="InterPro" id="IPR010780">
    <property type="entry name" value="DUF1375"/>
</dbReference>
<feature type="region of interest" description="Disordered" evidence="1">
    <location>
        <begin position="93"/>
        <end position="126"/>
    </location>
</feature>
<proteinExistence type="predicted"/>
<protein>
    <submittedName>
        <fullName evidence="2">YceK/YidQ family lipoprotein</fullName>
    </submittedName>
</protein>
<dbReference type="NCBIfam" id="NF008628">
    <property type="entry name" value="PRK11616.1"/>
    <property type="match status" value="1"/>
</dbReference>
<reference evidence="2 3" key="1">
    <citation type="submission" date="2017-11" db="EMBL/GenBank/DDBJ databases">
        <title>Genome sequence of Pantoea cypripedii NE1.</title>
        <authorList>
            <person name="Nascimento F.X."/>
        </authorList>
    </citation>
    <scope>NUCLEOTIDE SEQUENCE [LARGE SCALE GENOMIC DNA]</scope>
    <source>
        <strain evidence="2 3">NE1</strain>
    </source>
</reference>
<evidence type="ECO:0000313" key="3">
    <source>
        <dbReference type="Proteomes" id="UP000502005"/>
    </source>
</evidence>